<protein>
    <submittedName>
        <fullName evidence="1">Uncharacterized protein</fullName>
    </submittedName>
</protein>
<gene>
    <name evidence="1" type="ORF">EVAR_22192_1</name>
</gene>
<reference evidence="1 2" key="1">
    <citation type="journal article" date="2019" name="Commun. Biol.">
        <title>The bagworm genome reveals a unique fibroin gene that provides high tensile strength.</title>
        <authorList>
            <person name="Kono N."/>
            <person name="Nakamura H."/>
            <person name="Ohtoshi R."/>
            <person name="Tomita M."/>
            <person name="Numata K."/>
            <person name="Arakawa K."/>
        </authorList>
    </citation>
    <scope>NUCLEOTIDE SEQUENCE [LARGE SCALE GENOMIC DNA]</scope>
</reference>
<name>A0A4C1UBL6_EUMVA</name>
<keyword evidence="2" id="KW-1185">Reference proteome</keyword>
<proteinExistence type="predicted"/>
<dbReference type="AlphaFoldDB" id="A0A4C1UBL6"/>
<evidence type="ECO:0000313" key="2">
    <source>
        <dbReference type="Proteomes" id="UP000299102"/>
    </source>
</evidence>
<dbReference type="Proteomes" id="UP000299102">
    <property type="component" value="Unassembled WGS sequence"/>
</dbReference>
<evidence type="ECO:0000313" key="1">
    <source>
        <dbReference type="EMBL" id="GBP23336.1"/>
    </source>
</evidence>
<sequence>MNDDGVGTIGADFFLSVCRVKPHSGPTQGLYLCSQFINFGRSPSQPVHRGVRLSDYSRSKIPAFANDVNLEFAGSRTRTSAFEFSAYSQRSTNSTEVQTAIVKIQFYTWIRVRPTSKWTSRFNRAPTANEINSCKRVANGARAHANTPQGRRDAKITRNPIDSRMHTYSHCSVD</sequence>
<dbReference type="EMBL" id="BGZK01000150">
    <property type="protein sequence ID" value="GBP23336.1"/>
    <property type="molecule type" value="Genomic_DNA"/>
</dbReference>
<organism evidence="1 2">
    <name type="scientific">Eumeta variegata</name>
    <name type="common">Bagworm moth</name>
    <name type="synonym">Eumeta japonica</name>
    <dbReference type="NCBI Taxonomy" id="151549"/>
    <lineage>
        <taxon>Eukaryota</taxon>
        <taxon>Metazoa</taxon>
        <taxon>Ecdysozoa</taxon>
        <taxon>Arthropoda</taxon>
        <taxon>Hexapoda</taxon>
        <taxon>Insecta</taxon>
        <taxon>Pterygota</taxon>
        <taxon>Neoptera</taxon>
        <taxon>Endopterygota</taxon>
        <taxon>Lepidoptera</taxon>
        <taxon>Glossata</taxon>
        <taxon>Ditrysia</taxon>
        <taxon>Tineoidea</taxon>
        <taxon>Psychidae</taxon>
        <taxon>Oiketicinae</taxon>
        <taxon>Eumeta</taxon>
    </lineage>
</organism>
<comment type="caution">
    <text evidence="1">The sequence shown here is derived from an EMBL/GenBank/DDBJ whole genome shotgun (WGS) entry which is preliminary data.</text>
</comment>
<accession>A0A4C1UBL6</accession>